<evidence type="ECO:0000256" key="3">
    <source>
        <dbReference type="ARBA" id="ARBA00022722"/>
    </source>
</evidence>
<comment type="function">
    <text evidence="8">Toxic component of a toxin-antitoxin (TA) system. An RNase.</text>
</comment>
<keyword evidence="8" id="KW-0800">Toxin</keyword>
<feature type="domain" description="PIN" evidence="9">
    <location>
        <begin position="6"/>
        <end position="123"/>
    </location>
</feature>
<dbReference type="EC" id="3.1.-.-" evidence="8"/>
<dbReference type="EMBL" id="BAAANJ010000001">
    <property type="protein sequence ID" value="GAA1798853.1"/>
    <property type="molecule type" value="Genomic_DNA"/>
</dbReference>
<proteinExistence type="inferred from homology"/>
<dbReference type="SUPFAM" id="SSF88723">
    <property type="entry name" value="PIN domain-like"/>
    <property type="match status" value="1"/>
</dbReference>
<keyword evidence="2 8" id="KW-1277">Toxin-antitoxin system</keyword>
<evidence type="ECO:0000256" key="5">
    <source>
        <dbReference type="ARBA" id="ARBA00022801"/>
    </source>
</evidence>
<sequence>MARRLIVDTGVLVASERERRAVGTDIRPDDDLVIAAATVAELRTGIELASDALRAARAEFLVGVLETLPVVPYDIPVAEAHGRLLAHVHREGRPRGAHDLIIAATAVATDRTVLTTDRAARFDELPGVRAHLISV</sequence>
<dbReference type="HAMAP" id="MF_00265">
    <property type="entry name" value="VapC_Nob1"/>
    <property type="match status" value="1"/>
</dbReference>
<keyword evidence="3 8" id="KW-0540">Nuclease</keyword>
<dbReference type="PANTHER" id="PTHR33653:SF1">
    <property type="entry name" value="RIBONUCLEASE VAPC2"/>
    <property type="match status" value="1"/>
</dbReference>
<dbReference type="InterPro" id="IPR050556">
    <property type="entry name" value="Type_II_TA_system_RNase"/>
</dbReference>
<protein>
    <recommendedName>
        <fullName evidence="8">Ribonuclease VapC</fullName>
        <shortName evidence="8">RNase VapC</shortName>
        <ecNumber evidence="8">3.1.-.-</ecNumber>
    </recommendedName>
    <alternativeName>
        <fullName evidence="8">Toxin VapC</fullName>
    </alternativeName>
</protein>
<comment type="caution">
    <text evidence="10">The sequence shown here is derived from an EMBL/GenBank/DDBJ whole genome shotgun (WGS) entry which is preliminary data.</text>
</comment>
<dbReference type="InterPro" id="IPR022907">
    <property type="entry name" value="VapC_family"/>
</dbReference>
<evidence type="ECO:0000256" key="8">
    <source>
        <dbReference type="HAMAP-Rule" id="MF_00265"/>
    </source>
</evidence>
<evidence type="ECO:0000256" key="1">
    <source>
        <dbReference type="ARBA" id="ARBA00001946"/>
    </source>
</evidence>
<dbReference type="PANTHER" id="PTHR33653">
    <property type="entry name" value="RIBONUCLEASE VAPC2"/>
    <property type="match status" value="1"/>
</dbReference>
<keyword evidence="11" id="KW-1185">Reference proteome</keyword>
<name>A0ABN2LUZ2_9MICO</name>
<evidence type="ECO:0000256" key="6">
    <source>
        <dbReference type="ARBA" id="ARBA00022842"/>
    </source>
</evidence>
<evidence type="ECO:0000313" key="11">
    <source>
        <dbReference type="Proteomes" id="UP001500002"/>
    </source>
</evidence>
<dbReference type="InterPro" id="IPR002716">
    <property type="entry name" value="PIN_dom"/>
</dbReference>
<dbReference type="Gene3D" id="3.40.50.1010">
    <property type="entry name" value="5'-nuclease"/>
    <property type="match status" value="1"/>
</dbReference>
<dbReference type="Pfam" id="PF01850">
    <property type="entry name" value="PIN"/>
    <property type="match status" value="1"/>
</dbReference>
<feature type="binding site" evidence="8">
    <location>
        <position position="8"/>
    </location>
    <ligand>
        <name>Mg(2+)</name>
        <dbReference type="ChEBI" id="CHEBI:18420"/>
    </ligand>
</feature>
<gene>
    <name evidence="8" type="primary">vapC</name>
    <name evidence="10" type="ORF">GCM10009749_03210</name>
</gene>
<dbReference type="RefSeq" id="WP_344292727.1">
    <property type="nucleotide sequence ID" value="NZ_BAAANJ010000001.1"/>
</dbReference>
<evidence type="ECO:0000256" key="4">
    <source>
        <dbReference type="ARBA" id="ARBA00022723"/>
    </source>
</evidence>
<organism evidence="10 11">
    <name type="scientific">Agromyces neolithicus</name>
    <dbReference type="NCBI Taxonomy" id="269420"/>
    <lineage>
        <taxon>Bacteria</taxon>
        <taxon>Bacillati</taxon>
        <taxon>Actinomycetota</taxon>
        <taxon>Actinomycetes</taxon>
        <taxon>Micrococcales</taxon>
        <taxon>Microbacteriaceae</taxon>
        <taxon>Agromyces</taxon>
    </lineage>
</organism>
<keyword evidence="6 8" id="KW-0460">Magnesium</keyword>
<comment type="cofactor">
    <cofactor evidence="1 8">
        <name>Mg(2+)</name>
        <dbReference type="ChEBI" id="CHEBI:18420"/>
    </cofactor>
</comment>
<evidence type="ECO:0000259" key="9">
    <source>
        <dbReference type="Pfam" id="PF01850"/>
    </source>
</evidence>
<dbReference type="Proteomes" id="UP001500002">
    <property type="component" value="Unassembled WGS sequence"/>
</dbReference>
<feature type="binding site" evidence="8">
    <location>
        <position position="99"/>
    </location>
    <ligand>
        <name>Mg(2+)</name>
        <dbReference type="ChEBI" id="CHEBI:18420"/>
    </ligand>
</feature>
<evidence type="ECO:0000256" key="2">
    <source>
        <dbReference type="ARBA" id="ARBA00022649"/>
    </source>
</evidence>
<comment type="similarity">
    <text evidence="7 8">Belongs to the PINc/VapC protein family.</text>
</comment>
<accession>A0ABN2LUZ2</accession>
<reference evidence="10 11" key="1">
    <citation type="journal article" date="2019" name="Int. J. Syst. Evol. Microbiol.">
        <title>The Global Catalogue of Microorganisms (GCM) 10K type strain sequencing project: providing services to taxonomists for standard genome sequencing and annotation.</title>
        <authorList>
            <consortium name="The Broad Institute Genomics Platform"/>
            <consortium name="The Broad Institute Genome Sequencing Center for Infectious Disease"/>
            <person name="Wu L."/>
            <person name="Ma J."/>
        </authorList>
    </citation>
    <scope>NUCLEOTIDE SEQUENCE [LARGE SCALE GENOMIC DNA]</scope>
    <source>
        <strain evidence="10 11">JCM 14322</strain>
    </source>
</reference>
<dbReference type="InterPro" id="IPR029060">
    <property type="entry name" value="PIN-like_dom_sf"/>
</dbReference>
<evidence type="ECO:0000313" key="10">
    <source>
        <dbReference type="EMBL" id="GAA1798853.1"/>
    </source>
</evidence>
<keyword evidence="4 8" id="KW-0479">Metal-binding</keyword>
<keyword evidence="5 8" id="KW-0378">Hydrolase</keyword>
<evidence type="ECO:0000256" key="7">
    <source>
        <dbReference type="ARBA" id="ARBA00038093"/>
    </source>
</evidence>